<dbReference type="InterPro" id="IPR003593">
    <property type="entry name" value="AAA+_ATPase"/>
</dbReference>
<protein>
    <recommendedName>
        <fullName evidence="2">AAA+ ATPase domain-containing protein</fullName>
    </recommendedName>
</protein>
<evidence type="ECO:0000313" key="4">
    <source>
        <dbReference type="Proteomes" id="UP000628840"/>
    </source>
</evidence>
<keyword evidence="4" id="KW-1185">Reference proteome</keyword>
<reference evidence="3 4" key="1">
    <citation type="journal article" date="2019" name="Int. J. Syst. Evol. Microbiol.">
        <title>The Global Catalogue of Microorganisms (GCM) 10K type strain sequencing project: providing services to taxonomists for standard genome sequencing and annotation.</title>
        <authorList>
            <consortium name="The Broad Institute Genomics Platform"/>
            <consortium name="The Broad Institute Genome Sequencing Center for Infectious Disease"/>
            <person name="Wu L."/>
            <person name="Ma J."/>
        </authorList>
    </citation>
    <scope>NUCLEOTIDE SEQUENCE [LARGE SCALE GENOMIC DNA]</scope>
    <source>
        <strain evidence="3 4">JCM 19585</strain>
    </source>
</reference>
<accession>A0A830EUG4</accession>
<dbReference type="SMART" id="SM00382">
    <property type="entry name" value="AAA"/>
    <property type="match status" value="1"/>
</dbReference>
<feature type="domain" description="AAA+ ATPase" evidence="2">
    <location>
        <begin position="127"/>
        <end position="272"/>
    </location>
</feature>
<proteinExistence type="predicted"/>
<gene>
    <name evidence="3" type="ORF">GCM10009037_06780</name>
</gene>
<comment type="caution">
    <text evidence="3">The sequence shown here is derived from an EMBL/GenBank/DDBJ whole genome shotgun (WGS) entry which is preliminary data.</text>
</comment>
<dbReference type="Proteomes" id="UP000628840">
    <property type="component" value="Unassembled WGS sequence"/>
</dbReference>
<name>A0A830EUG4_9EURY</name>
<organism evidence="3 4">
    <name type="scientific">Halarchaeum grantii</name>
    <dbReference type="NCBI Taxonomy" id="1193105"/>
    <lineage>
        <taxon>Archaea</taxon>
        <taxon>Methanobacteriati</taxon>
        <taxon>Methanobacteriota</taxon>
        <taxon>Stenosarchaea group</taxon>
        <taxon>Halobacteria</taxon>
        <taxon>Halobacteriales</taxon>
        <taxon>Halobacteriaceae</taxon>
    </lineage>
</organism>
<sequence>MSDENATQDLYTPAQSREHLDGYGIRDPLAHPNSAIVEDQLVDRYLAVLQNVYDPTTAERPDVLPGRAEQLEEVRRIAAVSATERHREALADGDMQTLKHLTGQQDQRADVSGMKAIGKIDQLINGPAPILVIIGEPGAGKTNFACMLAQRFVDDNPGTLVASNVRTLRETTGWTDKKGNERDGWTGGFPEFKEWLRHEGNPTRNEQTPKLGLLDELSSHAGGSGKAGQLTRKYMGPLVFKVRKFGGALIVIAHDEASIHPLLTRLGLVIKKTSKKKAVVYDRIVNGRPKGKRFEVEGIPPTDWRYDDKEETDWYWQNEEAEDDGSGLDETDVKQVAAWTMVTCRNAGLSTRQIAEYVPYGKSTVGNWLDDIDDGGEKADWVDTVDAIIA</sequence>
<feature type="region of interest" description="Disordered" evidence="1">
    <location>
        <begin position="1"/>
        <end position="26"/>
    </location>
</feature>
<dbReference type="EMBL" id="BMPF01000001">
    <property type="protein sequence ID" value="GGL25805.1"/>
    <property type="molecule type" value="Genomic_DNA"/>
</dbReference>
<evidence type="ECO:0000259" key="2">
    <source>
        <dbReference type="SMART" id="SM00382"/>
    </source>
</evidence>
<feature type="compositionally biased region" description="Polar residues" evidence="1">
    <location>
        <begin position="1"/>
        <end position="15"/>
    </location>
</feature>
<evidence type="ECO:0000256" key="1">
    <source>
        <dbReference type="SAM" id="MobiDB-lite"/>
    </source>
</evidence>
<dbReference type="AlphaFoldDB" id="A0A830EUG4"/>
<dbReference type="InterPro" id="IPR027417">
    <property type="entry name" value="P-loop_NTPase"/>
</dbReference>
<dbReference type="RefSeq" id="WP_229870896.1">
    <property type="nucleotide sequence ID" value="NZ_BMPF01000001.1"/>
</dbReference>
<evidence type="ECO:0000313" key="3">
    <source>
        <dbReference type="EMBL" id="GGL25805.1"/>
    </source>
</evidence>
<dbReference type="SUPFAM" id="SSF52540">
    <property type="entry name" value="P-loop containing nucleoside triphosphate hydrolases"/>
    <property type="match status" value="1"/>
</dbReference>